<dbReference type="SMART" id="SM00283">
    <property type="entry name" value="MA"/>
    <property type="match status" value="1"/>
</dbReference>
<dbReference type="InterPro" id="IPR004089">
    <property type="entry name" value="MCPsignal_dom"/>
</dbReference>
<dbReference type="OrthoDB" id="9810264at2"/>
<keyword evidence="9" id="KW-1185">Reference proteome</keyword>
<keyword evidence="5" id="KW-1133">Transmembrane helix</keyword>
<keyword evidence="5" id="KW-0812">Transmembrane</keyword>
<dbReference type="InterPro" id="IPR003660">
    <property type="entry name" value="HAMP_dom"/>
</dbReference>
<evidence type="ECO:0000259" key="7">
    <source>
        <dbReference type="PROSITE" id="PS50885"/>
    </source>
</evidence>
<feature type="domain" description="HAMP" evidence="7">
    <location>
        <begin position="208"/>
        <end position="261"/>
    </location>
</feature>
<keyword evidence="1 3" id="KW-0807">Transducer</keyword>
<feature type="transmembrane region" description="Helical" evidence="5">
    <location>
        <begin position="187"/>
        <end position="206"/>
    </location>
</feature>
<sequence>MNLINKILDKKLLLKTLLFSGIIGLVGLLILGGFTYRAVKSELLASYKNKVEMINVGITDHINWELKKYSRINSIKDVPVQKEFINKIKKYINNSNSENFGGIDKGYTYIINRAGTLISHTTDESKKPINDKTIKKMLKGKKGEMTYKWQGEDKYITYSYIPELDWVIATSSYIDEMVKQAYYIRDIILIFSLLAIILMGIGAIFVTKYITCPINTLVNIMEEAEEGDLTPRVDFVDRQDELGQLGSSFNMMLDKIVCLIQDTVSTSKEVSKVSNKLSAISNNAQNLSEQSADTIEEMVQGVSKQSEQLDDVSGIIQQISTITEETAVQSENAQNKSMQTLKKAKIGNEAVKKVVNKMNVIQDNVDESADVIYRLGKKSNQISEIIEIISNIAKQTDLLALNAAIEAARAGEHGQGFAVVADEVRKLAEESREATEQVADIINEIQLETNEAVAAIREGTQEVTEGEELADNAGEALENIMKFMQGTAKMIEDISSGAEEQSANTQQVVAFINDITAAAQEMAAGTRETLTVTKDQADVAGEVSNVAESLNNKVRELNSKINRFKLPTDEG</sequence>
<dbReference type="Gene3D" id="3.30.450.20">
    <property type="entry name" value="PAS domain"/>
    <property type="match status" value="1"/>
</dbReference>
<dbReference type="Proteomes" id="UP000190625">
    <property type="component" value="Unassembled WGS sequence"/>
</dbReference>
<proteinExistence type="inferred from homology"/>
<evidence type="ECO:0000256" key="3">
    <source>
        <dbReference type="PROSITE-ProRule" id="PRU00284"/>
    </source>
</evidence>
<dbReference type="SMART" id="SM00304">
    <property type="entry name" value="HAMP"/>
    <property type="match status" value="2"/>
</dbReference>
<dbReference type="PROSITE" id="PS50885">
    <property type="entry name" value="HAMP"/>
    <property type="match status" value="1"/>
</dbReference>
<dbReference type="Gene3D" id="6.10.340.10">
    <property type="match status" value="1"/>
</dbReference>
<keyword evidence="5" id="KW-0472">Membrane</keyword>
<organism evidence="8 9">
    <name type="scientific">Selenihalanaerobacter shriftii</name>
    <dbReference type="NCBI Taxonomy" id="142842"/>
    <lineage>
        <taxon>Bacteria</taxon>
        <taxon>Bacillati</taxon>
        <taxon>Bacillota</taxon>
        <taxon>Clostridia</taxon>
        <taxon>Halanaerobiales</taxon>
        <taxon>Halobacteroidaceae</taxon>
        <taxon>Selenihalanaerobacter</taxon>
    </lineage>
</organism>
<dbReference type="Pfam" id="PF00672">
    <property type="entry name" value="HAMP"/>
    <property type="match status" value="1"/>
</dbReference>
<dbReference type="RefSeq" id="WP_078810496.1">
    <property type="nucleotide sequence ID" value="NZ_FUWM01000017.1"/>
</dbReference>
<dbReference type="CDD" id="cd11386">
    <property type="entry name" value="MCP_signal"/>
    <property type="match status" value="1"/>
</dbReference>
<dbReference type="InterPro" id="IPR033462">
    <property type="entry name" value="Cache_3-Cache_2"/>
</dbReference>
<comment type="similarity">
    <text evidence="2">Belongs to the methyl-accepting chemotaxis (MCP) protein family.</text>
</comment>
<evidence type="ECO:0000256" key="2">
    <source>
        <dbReference type="ARBA" id="ARBA00029447"/>
    </source>
</evidence>
<evidence type="ECO:0000313" key="8">
    <source>
        <dbReference type="EMBL" id="SJZ86822.1"/>
    </source>
</evidence>
<dbReference type="AlphaFoldDB" id="A0A1T4P5V9"/>
<dbReference type="PROSITE" id="PS50111">
    <property type="entry name" value="CHEMOTAXIS_TRANSDUC_2"/>
    <property type="match status" value="1"/>
</dbReference>
<evidence type="ECO:0000256" key="4">
    <source>
        <dbReference type="SAM" id="Coils"/>
    </source>
</evidence>
<feature type="domain" description="Methyl-accepting transducer" evidence="6">
    <location>
        <begin position="280"/>
        <end position="516"/>
    </location>
</feature>
<protein>
    <submittedName>
        <fullName evidence="8">Methyl-accepting chemotaxis sensory transducer with TarH sensor</fullName>
    </submittedName>
</protein>
<reference evidence="9" key="1">
    <citation type="submission" date="2017-02" db="EMBL/GenBank/DDBJ databases">
        <authorList>
            <person name="Varghese N."/>
            <person name="Submissions S."/>
        </authorList>
    </citation>
    <scope>NUCLEOTIDE SEQUENCE [LARGE SCALE GENOMIC DNA]</scope>
    <source>
        <strain evidence="9">ATCC BAA-73</strain>
    </source>
</reference>
<dbReference type="CDD" id="cd06225">
    <property type="entry name" value="HAMP"/>
    <property type="match status" value="1"/>
</dbReference>
<accession>A0A1T4P5V9</accession>
<dbReference type="GO" id="GO:0016020">
    <property type="term" value="C:membrane"/>
    <property type="evidence" value="ECO:0007669"/>
    <property type="project" value="InterPro"/>
</dbReference>
<dbReference type="Pfam" id="PF17201">
    <property type="entry name" value="Cache_3-Cache_2"/>
    <property type="match status" value="1"/>
</dbReference>
<evidence type="ECO:0000256" key="1">
    <source>
        <dbReference type="ARBA" id="ARBA00023224"/>
    </source>
</evidence>
<dbReference type="Gene3D" id="1.10.287.950">
    <property type="entry name" value="Methyl-accepting chemotaxis protein"/>
    <property type="match status" value="1"/>
</dbReference>
<dbReference type="PANTHER" id="PTHR32089">
    <property type="entry name" value="METHYL-ACCEPTING CHEMOTAXIS PROTEIN MCPB"/>
    <property type="match status" value="1"/>
</dbReference>
<evidence type="ECO:0000313" key="9">
    <source>
        <dbReference type="Proteomes" id="UP000190625"/>
    </source>
</evidence>
<dbReference type="CDD" id="cd12912">
    <property type="entry name" value="PDC2_MCP_like"/>
    <property type="match status" value="1"/>
</dbReference>
<dbReference type="Pfam" id="PF00015">
    <property type="entry name" value="MCPsignal"/>
    <property type="match status" value="1"/>
</dbReference>
<gene>
    <name evidence="8" type="ORF">SAMN02745118_02066</name>
</gene>
<dbReference type="EMBL" id="FUWM01000017">
    <property type="protein sequence ID" value="SJZ86822.1"/>
    <property type="molecule type" value="Genomic_DNA"/>
</dbReference>
<dbReference type="GO" id="GO:0007165">
    <property type="term" value="P:signal transduction"/>
    <property type="evidence" value="ECO:0007669"/>
    <property type="project" value="UniProtKB-KW"/>
</dbReference>
<feature type="transmembrane region" description="Helical" evidence="5">
    <location>
        <begin position="12"/>
        <end position="34"/>
    </location>
</feature>
<evidence type="ECO:0000259" key="6">
    <source>
        <dbReference type="PROSITE" id="PS50111"/>
    </source>
</evidence>
<keyword evidence="4" id="KW-0175">Coiled coil</keyword>
<dbReference type="STRING" id="142842.SAMN02745118_02066"/>
<dbReference type="PANTHER" id="PTHR32089:SF112">
    <property type="entry name" value="LYSOZYME-LIKE PROTEIN-RELATED"/>
    <property type="match status" value="1"/>
</dbReference>
<feature type="coiled-coil region" evidence="4">
    <location>
        <begin position="424"/>
        <end position="451"/>
    </location>
</feature>
<name>A0A1T4P5V9_9FIRM</name>
<evidence type="ECO:0000256" key="5">
    <source>
        <dbReference type="SAM" id="Phobius"/>
    </source>
</evidence>
<dbReference type="SUPFAM" id="SSF58104">
    <property type="entry name" value="Methyl-accepting chemotaxis protein (MCP) signaling domain"/>
    <property type="match status" value="1"/>
</dbReference>